<keyword evidence="2 4" id="KW-0802">TPR repeat</keyword>
<comment type="similarity">
    <text evidence="3">Belongs to the CpoB family.</text>
</comment>
<comment type="caution">
    <text evidence="7">The sequence shown here is derived from an EMBL/GenBank/DDBJ whole genome shotgun (WGS) entry which is preliminary data.</text>
</comment>
<accession>A0A839EUW9</accession>
<keyword evidence="8" id="KW-1185">Reference proteome</keyword>
<dbReference type="InterPro" id="IPR014162">
    <property type="entry name" value="CpoB_C"/>
</dbReference>
<keyword evidence="3" id="KW-0131">Cell cycle</keyword>
<dbReference type="Pfam" id="PF13174">
    <property type="entry name" value="TPR_6"/>
    <property type="match status" value="3"/>
</dbReference>
<reference evidence="7 8" key="1">
    <citation type="submission" date="2020-07" db="EMBL/GenBank/DDBJ databases">
        <title>Genomic Encyclopedia of Type Strains, Phase IV (KMG-V): Genome sequencing to study the core and pangenomes of soil and plant-associated prokaryotes.</title>
        <authorList>
            <person name="Whitman W."/>
        </authorList>
    </citation>
    <scope>NUCLEOTIDE SEQUENCE [LARGE SCALE GENOMIC DNA]</scope>
    <source>
        <strain evidence="7 8">RH2WT43</strain>
    </source>
</reference>
<name>A0A839EUW9_9GAMM</name>
<keyword evidence="3" id="KW-0175">Coiled coil</keyword>
<dbReference type="GO" id="GO:0070206">
    <property type="term" value="P:protein trimerization"/>
    <property type="evidence" value="ECO:0007669"/>
    <property type="project" value="InterPro"/>
</dbReference>
<dbReference type="Gene3D" id="1.20.5.110">
    <property type="match status" value="1"/>
</dbReference>
<dbReference type="Proteomes" id="UP000550401">
    <property type="component" value="Unassembled WGS sequence"/>
</dbReference>
<dbReference type="PANTHER" id="PTHR44943:SF11">
    <property type="entry name" value="CELLULOSE SYNTHASE OPERON PROTEIN C"/>
    <property type="match status" value="1"/>
</dbReference>
<feature type="repeat" description="TPR" evidence="4">
    <location>
        <begin position="231"/>
        <end position="264"/>
    </location>
</feature>
<keyword evidence="3" id="KW-0574">Periplasm</keyword>
<dbReference type="InterPro" id="IPR034706">
    <property type="entry name" value="CpoB"/>
</dbReference>
<feature type="domain" description="YbgF trimerisation" evidence="6">
    <location>
        <begin position="33"/>
        <end position="105"/>
    </location>
</feature>
<feature type="compositionally biased region" description="Low complexity" evidence="5">
    <location>
        <begin position="109"/>
        <end position="120"/>
    </location>
</feature>
<sequence length="320" mass="34224" precursor="true">MMAHLKSSAIATAALSAAVFAFAAPVSAQQRLSLAERVERLEQQANGQGGGAVDLVNQIQALQSQVQSLQGQVEELKHALDEAKQRNKDQYTDLDSRIGRLEGHGGTPAGAASAARAPAQPEQPPEVDLANPAGRPAAAAARGDAGRGNVGDLTADDRAALAPGERAPREATPSEPAQAPTTLAKAAPADPAAEGSTYNEAFAALKDGRYAESARRFQSFIDQYPNSDLTGNAYYWLGESYYVTQNYKIAQESFQTLLSRYPGSQKAPDALLKVGYSQYEQKQWDQAEATLNEVVQKYPDTTVARLAQGRLRALQSESRH</sequence>
<evidence type="ECO:0000313" key="8">
    <source>
        <dbReference type="Proteomes" id="UP000550401"/>
    </source>
</evidence>
<dbReference type="InterPro" id="IPR051685">
    <property type="entry name" value="Ycf3/AcsC/BcsC/TPR_MFPF"/>
</dbReference>
<evidence type="ECO:0000256" key="5">
    <source>
        <dbReference type="SAM" id="MobiDB-lite"/>
    </source>
</evidence>
<evidence type="ECO:0000313" key="7">
    <source>
        <dbReference type="EMBL" id="MBA8888347.1"/>
    </source>
</evidence>
<dbReference type="EMBL" id="JACGXL010000004">
    <property type="protein sequence ID" value="MBA8888347.1"/>
    <property type="molecule type" value="Genomic_DNA"/>
</dbReference>
<keyword evidence="3" id="KW-0732">Signal</keyword>
<dbReference type="Pfam" id="PF16331">
    <property type="entry name" value="TolA_bind_tri"/>
    <property type="match status" value="1"/>
</dbReference>
<dbReference type="GO" id="GO:0030288">
    <property type="term" value="C:outer membrane-bounded periplasmic space"/>
    <property type="evidence" value="ECO:0007669"/>
    <property type="project" value="UniProtKB-UniRule"/>
</dbReference>
<organism evidence="7 8">
    <name type="scientific">Dokdonella fugitiva</name>
    <dbReference type="NCBI Taxonomy" id="328517"/>
    <lineage>
        <taxon>Bacteria</taxon>
        <taxon>Pseudomonadati</taxon>
        <taxon>Pseudomonadota</taxon>
        <taxon>Gammaproteobacteria</taxon>
        <taxon>Lysobacterales</taxon>
        <taxon>Rhodanobacteraceae</taxon>
        <taxon>Dokdonella</taxon>
    </lineage>
</organism>
<feature type="compositionally biased region" description="Low complexity" evidence="5">
    <location>
        <begin position="130"/>
        <end position="143"/>
    </location>
</feature>
<dbReference type="GO" id="GO:0043093">
    <property type="term" value="P:FtsZ-dependent cytokinesis"/>
    <property type="evidence" value="ECO:0007669"/>
    <property type="project" value="UniProtKB-UniRule"/>
</dbReference>
<dbReference type="InterPro" id="IPR011990">
    <property type="entry name" value="TPR-like_helical_dom_sf"/>
</dbReference>
<dbReference type="PANTHER" id="PTHR44943">
    <property type="entry name" value="CELLULOSE SYNTHASE OPERON PROTEIN C"/>
    <property type="match status" value="1"/>
</dbReference>
<feature type="region of interest" description="Disordered" evidence="5">
    <location>
        <begin position="98"/>
        <end position="193"/>
    </location>
</feature>
<evidence type="ECO:0000256" key="1">
    <source>
        <dbReference type="ARBA" id="ARBA00022737"/>
    </source>
</evidence>
<protein>
    <recommendedName>
        <fullName evidence="3">Cell division coordinator CpoB</fullName>
    </recommendedName>
</protein>
<feature type="signal peptide" evidence="3">
    <location>
        <begin position="1"/>
        <end position="23"/>
    </location>
</feature>
<dbReference type="HAMAP" id="MF_02066">
    <property type="entry name" value="CpoB"/>
    <property type="match status" value="1"/>
</dbReference>
<dbReference type="InterPro" id="IPR019734">
    <property type="entry name" value="TPR_rpt"/>
</dbReference>
<dbReference type="SMART" id="SM00028">
    <property type="entry name" value="TPR"/>
    <property type="match status" value="2"/>
</dbReference>
<feature type="chain" id="PRO_5033169256" description="Cell division coordinator CpoB" evidence="3">
    <location>
        <begin position="24"/>
        <end position="320"/>
    </location>
</feature>
<dbReference type="AlphaFoldDB" id="A0A839EUW9"/>
<evidence type="ECO:0000256" key="4">
    <source>
        <dbReference type="PROSITE-ProRule" id="PRU00339"/>
    </source>
</evidence>
<dbReference type="NCBIfam" id="TIGR02795">
    <property type="entry name" value="tol_pal_ybgF"/>
    <property type="match status" value="1"/>
</dbReference>
<evidence type="ECO:0000256" key="3">
    <source>
        <dbReference type="HAMAP-Rule" id="MF_02066"/>
    </source>
</evidence>
<comment type="subcellular location">
    <subcellularLocation>
        <location evidence="3">Periplasm</location>
    </subcellularLocation>
</comment>
<keyword evidence="3" id="KW-0132">Cell division</keyword>
<dbReference type="InterPro" id="IPR032519">
    <property type="entry name" value="YbgF_tri"/>
</dbReference>
<proteinExistence type="inferred from homology"/>
<dbReference type="PROSITE" id="PS50005">
    <property type="entry name" value="TPR"/>
    <property type="match status" value="1"/>
</dbReference>
<keyword evidence="1" id="KW-0677">Repeat</keyword>
<evidence type="ECO:0000256" key="2">
    <source>
        <dbReference type="ARBA" id="ARBA00022803"/>
    </source>
</evidence>
<dbReference type="SUPFAM" id="SSF48452">
    <property type="entry name" value="TPR-like"/>
    <property type="match status" value="1"/>
</dbReference>
<feature type="coiled-coil region" evidence="3">
    <location>
        <begin position="52"/>
        <end position="93"/>
    </location>
</feature>
<dbReference type="Gene3D" id="1.25.40.10">
    <property type="entry name" value="Tetratricopeptide repeat domain"/>
    <property type="match status" value="1"/>
</dbReference>
<gene>
    <name evidence="3" type="primary">cpoB</name>
    <name evidence="7" type="ORF">FHW12_002580</name>
</gene>
<evidence type="ECO:0000259" key="6">
    <source>
        <dbReference type="Pfam" id="PF16331"/>
    </source>
</evidence>
<feature type="compositionally biased region" description="Low complexity" evidence="5">
    <location>
        <begin position="176"/>
        <end position="193"/>
    </location>
</feature>
<comment type="function">
    <text evidence="3">Mediates coordination of peptidoglycan synthesis and outer membrane constriction during cell division.</text>
</comment>